<feature type="compositionally biased region" description="Low complexity" evidence="2">
    <location>
        <begin position="74"/>
        <end position="98"/>
    </location>
</feature>
<comment type="caution">
    <text evidence="4">The sequence shown here is derived from an EMBL/GenBank/DDBJ whole genome shotgun (WGS) entry which is preliminary data.</text>
</comment>
<dbReference type="Gene3D" id="1.25.40.10">
    <property type="entry name" value="Tetratricopeptide repeat domain"/>
    <property type="match status" value="1"/>
</dbReference>
<dbReference type="InterPro" id="IPR019734">
    <property type="entry name" value="TPR_rpt"/>
</dbReference>
<feature type="compositionally biased region" description="Low complexity" evidence="2">
    <location>
        <begin position="109"/>
        <end position="134"/>
    </location>
</feature>
<protein>
    <submittedName>
        <fullName evidence="4">Uncharacterized protein</fullName>
    </submittedName>
</protein>
<feature type="signal peptide" evidence="3">
    <location>
        <begin position="1"/>
        <end position="24"/>
    </location>
</feature>
<feature type="chain" id="PRO_5015617344" evidence="3">
    <location>
        <begin position="25"/>
        <end position="219"/>
    </location>
</feature>
<accession>A0A2S5KW76</accession>
<reference evidence="4 5" key="1">
    <citation type="submission" date="2018-02" db="EMBL/GenBank/DDBJ databases">
        <title>novel marine gammaproteobacteria from coastal saline agro ecosystem.</title>
        <authorList>
            <person name="Krishnan R."/>
            <person name="Ramesh Kumar N."/>
        </authorList>
    </citation>
    <scope>NUCLEOTIDE SEQUENCE [LARGE SCALE GENOMIC DNA]</scope>
    <source>
        <strain evidence="4 5">228</strain>
    </source>
</reference>
<feature type="region of interest" description="Disordered" evidence="2">
    <location>
        <begin position="74"/>
        <end position="134"/>
    </location>
</feature>
<sequence length="219" mass="22397">MFASAPRIVCVRGLALLAFTAIMAGCSSVQTGQVPVVDATAMPQQRQVQQVESSAQSMPLDSYGSVSGSVTVGTGVSGSTDMNSNSGADLSSGSDLSSEINSDINSEQSSVSAGGAALSSSAGQSSLPSTSSLSSSSPAVLALLSQSTTMASSGDLGQAISRAERALRLDPRDPNVYRTLMGLYDKAGQHDQAREMASRGLSVARSEAERLPFRARLAQ</sequence>
<feature type="repeat" description="TPR" evidence="1">
    <location>
        <begin position="140"/>
        <end position="173"/>
    </location>
</feature>
<keyword evidence="1" id="KW-0802">TPR repeat</keyword>
<feature type="compositionally biased region" description="Polar residues" evidence="2">
    <location>
        <begin position="99"/>
        <end position="108"/>
    </location>
</feature>
<evidence type="ECO:0000313" key="5">
    <source>
        <dbReference type="Proteomes" id="UP000238196"/>
    </source>
</evidence>
<dbReference type="Pfam" id="PF14559">
    <property type="entry name" value="TPR_19"/>
    <property type="match status" value="1"/>
</dbReference>
<evidence type="ECO:0000256" key="1">
    <source>
        <dbReference type="PROSITE-ProRule" id="PRU00339"/>
    </source>
</evidence>
<dbReference type="Proteomes" id="UP000238196">
    <property type="component" value="Unassembled WGS sequence"/>
</dbReference>
<dbReference type="EMBL" id="PRLP01000005">
    <property type="protein sequence ID" value="PPC79104.1"/>
    <property type="molecule type" value="Genomic_DNA"/>
</dbReference>
<organism evidence="4 5">
    <name type="scientific">Proteobacteria bacterium 228</name>
    <dbReference type="NCBI Taxonomy" id="2083153"/>
    <lineage>
        <taxon>Bacteria</taxon>
        <taxon>Pseudomonadati</taxon>
        <taxon>Pseudomonadota</taxon>
    </lineage>
</organism>
<evidence type="ECO:0000313" key="4">
    <source>
        <dbReference type="EMBL" id="PPC79104.1"/>
    </source>
</evidence>
<evidence type="ECO:0000256" key="3">
    <source>
        <dbReference type="SAM" id="SignalP"/>
    </source>
</evidence>
<dbReference type="SUPFAM" id="SSF48452">
    <property type="entry name" value="TPR-like"/>
    <property type="match status" value="1"/>
</dbReference>
<dbReference type="InterPro" id="IPR011990">
    <property type="entry name" value="TPR-like_helical_dom_sf"/>
</dbReference>
<proteinExistence type="predicted"/>
<keyword evidence="3" id="KW-0732">Signal</keyword>
<name>A0A2S5KW76_9PROT</name>
<dbReference type="AlphaFoldDB" id="A0A2S5KW76"/>
<dbReference type="PROSITE" id="PS50005">
    <property type="entry name" value="TPR"/>
    <property type="match status" value="1"/>
</dbReference>
<evidence type="ECO:0000256" key="2">
    <source>
        <dbReference type="SAM" id="MobiDB-lite"/>
    </source>
</evidence>
<dbReference type="PROSITE" id="PS51257">
    <property type="entry name" value="PROKAR_LIPOPROTEIN"/>
    <property type="match status" value="1"/>
</dbReference>
<gene>
    <name evidence="4" type="ORF">C4K68_01375</name>
</gene>